<protein>
    <submittedName>
        <fullName evidence="1">Uncharacterized protein (TIGR02413 family)</fullName>
    </submittedName>
</protein>
<dbReference type="RefSeq" id="WP_307150567.1">
    <property type="nucleotide sequence ID" value="NZ_JAUSTU010000010.1"/>
</dbReference>
<dbReference type="Proteomes" id="UP001231362">
    <property type="component" value="Unassembled WGS sequence"/>
</dbReference>
<sequence length="46" mass="5513">MTLNILFFTITIKTRKISAEEALRDQMVREAYEENKLRAYSVHRLL</sequence>
<name>A0ABT9V533_9BACL</name>
<evidence type="ECO:0000313" key="2">
    <source>
        <dbReference type="Proteomes" id="UP001231362"/>
    </source>
</evidence>
<dbReference type="InterPro" id="IPR012655">
    <property type="entry name" value="YrzI"/>
</dbReference>
<dbReference type="EMBL" id="JAUSTU010000010">
    <property type="protein sequence ID" value="MDQ0156044.1"/>
    <property type="molecule type" value="Genomic_DNA"/>
</dbReference>
<accession>A0ABT9V533</accession>
<keyword evidence="2" id="KW-1185">Reference proteome</keyword>
<reference evidence="1 2" key="1">
    <citation type="submission" date="2023-07" db="EMBL/GenBank/DDBJ databases">
        <title>Genomic Encyclopedia of Type Strains, Phase IV (KMG-IV): sequencing the most valuable type-strain genomes for metagenomic binning, comparative biology and taxonomic classification.</title>
        <authorList>
            <person name="Goeker M."/>
        </authorList>
    </citation>
    <scope>NUCLEOTIDE SEQUENCE [LARGE SCALE GENOMIC DNA]</scope>
    <source>
        <strain evidence="1 2">DSM 23948</strain>
    </source>
</reference>
<gene>
    <name evidence="1" type="ORF">J2S07_002362</name>
</gene>
<evidence type="ECO:0000313" key="1">
    <source>
        <dbReference type="EMBL" id="MDQ0156044.1"/>
    </source>
</evidence>
<comment type="caution">
    <text evidence="1">The sequence shown here is derived from an EMBL/GenBank/DDBJ whole genome shotgun (WGS) entry which is preliminary data.</text>
</comment>
<organism evidence="1 2">
    <name type="scientific">Anoxybacillus andreesenii</name>
    <dbReference type="NCBI Taxonomy" id="1325932"/>
    <lineage>
        <taxon>Bacteria</taxon>
        <taxon>Bacillati</taxon>
        <taxon>Bacillota</taxon>
        <taxon>Bacilli</taxon>
        <taxon>Bacillales</taxon>
        <taxon>Anoxybacillaceae</taxon>
        <taxon>Anoxybacillus</taxon>
    </lineage>
</organism>
<proteinExistence type="predicted"/>
<dbReference type="Pfam" id="PF09501">
    <property type="entry name" value="Bac_small_YrzI"/>
    <property type="match status" value="1"/>
</dbReference>